<dbReference type="InterPro" id="IPR058525">
    <property type="entry name" value="DUF8212"/>
</dbReference>
<dbReference type="PANTHER" id="PTHR10622:SF12">
    <property type="entry name" value="HET DOMAIN-CONTAINING PROTEIN"/>
    <property type="match status" value="1"/>
</dbReference>
<feature type="domain" description="DUF8212" evidence="1">
    <location>
        <begin position="61"/>
        <end position="98"/>
    </location>
</feature>
<accession>A0AAI9UKI9</accession>
<evidence type="ECO:0000259" key="1">
    <source>
        <dbReference type="Pfam" id="PF26640"/>
    </source>
</evidence>
<proteinExistence type="predicted"/>
<evidence type="ECO:0000313" key="3">
    <source>
        <dbReference type="Proteomes" id="UP001239213"/>
    </source>
</evidence>
<dbReference type="Proteomes" id="UP001239213">
    <property type="component" value="Unassembled WGS sequence"/>
</dbReference>
<organism evidence="2 3">
    <name type="scientific">Colletotrichum cuscutae</name>
    <dbReference type="NCBI Taxonomy" id="1209917"/>
    <lineage>
        <taxon>Eukaryota</taxon>
        <taxon>Fungi</taxon>
        <taxon>Dikarya</taxon>
        <taxon>Ascomycota</taxon>
        <taxon>Pezizomycotina</taxon>
        <taxon>Sordariomycetes</taxon>
        <taxon>Hypocreomycetidae</taxon>
        <taxon>Glomerellales</taxon>
        <taxon>Glomerellaceae</taxon>
        <taxon>Colletotrichum</taxon>
        <taxon>Colletotrichum acutatum species complex</taxon>
    </lineage>
</organism>
<protein>
    <submittedName>
        <fullName evidence="2">HET domain-containing protein</fullName>
    </submittedName>
</protein>
<keyword evidence="3" id="KW-1185">Reference proteome</keyword>
<sequence>MWGGQFTYWSFFGTRKALESEGVEKLSKFTVRETTRVEDMAYCLLGIFDVNMPLLYGEGDRAFRRLQEEILRTIEGYSLMAWTSYDTSPQPLRIYSSALASHPRDFGTMRIDTSHVSEAAIKRDFDRSTCSSLIKPDKELMLRPDFSPPALSPRGISITMFTNRVLNPHPNTWLAWTDLNIHLPNGIYCLCIMLSDEDKYTNCAAKAYRRDTDRLYAVPFAMLEMFQSTTFYLRATPAYYVESLAERNEAIRNRGSLEEHLLSCMERIQGQNLNLQSKELALVIPMGKIIALLM</sequence>
<dbReference type="Pfam" id="PF26640">
    <property type="entry name" value="DUF8212"/>
    <property type="match status" value="1"/>
</dbReference>
<evidence type="ECO:0000313" key="2">
    <source>
        <dbReference type="EMBL" id="KAK1458721.1"/>
    </source>
</evidence>
<comment type="caution">
    <text evidence="2">The sequence shown here is derived from an EMBL/GenBank/DDBJ whole genome shotgun (WGS) entry which is preliminary data.</text>
</comment>
<dbReference type="AlphaFoldDB" id="A0AAI9UKI9"/>
<dbReference type="PANTHER" id="PTHR10622">
    <property type="entry name" value="HET DOMAIN-CONTAINING PROTEIN"/>
    <property type="match status" value="1"/>
</dbReference>
<dbReference type="EMBL" id="MPDP01000276">
    <property type="protein sequence ID" value="KAK1458721.1"/>
    <property type="molecule type" value="Genomic_DNA"/>
</dbReference>
<reference evidence="2" key="1">
    <citation type="submission" date="2016-11" db="EMBL/GenBank/DDBJ databases">
        <title>The genome sequence of Colletotrichum cuscutae.</title>
        <authorList>
            <person name="Baroncelli R."/>
        </authorList>
    </citation>
    <scope>NUCLEOTIDE SEQUENCE</scope>
    <source>
        <strain evidence="2">IMI 304802</strain>
    </source>
</reference>
<gene>
    <name evidence="2" type="ORF">CCUS01_09199</name>
</gene>
<name>A0AAI9UKI9_9PEZI</name>